<gene>
    <name evidence="3" type="primary">ligE</name>
    <name evidence="3" type="ORF">LOC62_06G008015</name>
</gene>
<dbReference type="Gene3D" id="1.20.1050.10">
    <property type="match status" value="1"/>
</dbReference>
<dbReference type="EMBL" id="CP086719">
    <property type="protein sequence ID" value="WOO84496.1"/>
    <property type="molecule type" value="Genomic_DNA"/>
</dbReference>
<protein>
    <submittedName>
        <fullName evidence="3">Beta-etherase</fullName>
    </submittedName>
</protein>
<keyword evidence="4" id="KW-1185">Reference proteome</keyword>
<dbReference type="Pfam" id="PF13417">
    <property type="entry name" value="GST_N_3"/>
    <property type="match status" value="1"/>
</dbReference>
<organism evidence="3 4">
    <name type="scientific">Vanrija pseudolonga</name>
    <dbReference type="NCBI Taxonomy" id="143232"/>
    <lineage>
        <taxon>Eukaryota</taxon>
        <taxon>Fungi</taxon>
        <taxon>Dikarya</taxon>
        <taxon>Basidiomycota</taxon>
        <taxon>Agaricomycotina</taxon>
        <taxon>Tremellomycetes</taxon>
        <taxon>Trichosporonales</taxon>
        <taxon>Trichosporonaceae</taxon>
        <taxon>Vanrija</taxon>
    </lineage>
</organism>
<dbReference type="AlphaFoldDB" id="A0AAF0YHC4"/>
<dbReference type="SUPFAM" id="SSF52833">
    <property type="entry name" value="Thioredoxin-like"/>
    <property type="match status" value="1"/>
</dbReference>
<dbReference type="InterPro" id="IPR004045">
    <property type="entry name" value="Glutathione_S-Trfase_N"/>
</dbReference>
<sequence>MTIDTANPLIVYGLALEKNQDINVGPYAWKTEVDLGYVATLGIPYKLVGRTYDEIRGSFEGETGNPKVTVPTIVTDEGYITDSWVIAEWLESKYGKPERSLFGGSEEGKAFARFINLWADNDLGDQVKILFAPWLYQAQDPVSAGWFRKTKLGDSQEAVDGLVKASKDPQWVDNQSAVVRDKLQTLEKQLALNKEAGRGPFIAGTEYPTHADAAVFGWYAASAAVRPYDLVEKIWNHESLPLVSGWVKDVSRVSGVKVTYPY</sequence>
<dbReference type="GeneID" id="87811185"/>
<dbReference type="InterPro" id="IPR036282">
    <property type="entry name" value="Glutathione-S-Trfase_C_sf"/>
</dbReference>
<reference evidence="3" key="1">
    <citation type="submission" date="2023-10" db="EMBL/GenBank/DDBJ databases">
        <authorList>
            <person name="Noh H."/>
        </authorList>
    </citation>
    <scope>NUCLEOTIDE SEQUENCE</scope>
    <source>
        <strain evidence="3">DUCC4014</strain>
    </source>
</reference>
<dbReference type="InterPro" id="IPR036249">
    <property type="entry name" value="Thioredoxin-like_sf"/>
</dbReference>
<dbReference type="Proteomes" id="UP000827549">
    <property type="component" value="Chromosome 6"/>
</dbReference>
<feature type="domain" description="Glutathione S-transferase UstS-like C-terminal" evidence="2">
    <location>
        <begin position="110"/>
        <end position="223"/>
    </location>
</feature>
<evidence type="ECO:0000313" key="3">
    <source>
        <dbReference type="EMBL" id="WOO84496.1"/>
    </source>
</evidence>
<dbReference type="SUPFAM" id="SSF47616">
    <property type="entry name" value="GST C-terminal domain-like"/>
    <property type="match status" value="1"/>
</dbReference>
<accession>A0AAF0YHC4</accession>
<evidence type="ECO:0000259" key="2">
    <source>
        <dbReference type="Pfam" id="PF22041"/>
    </source>
</evidence>
<dbReference type="Gene3D" id="3.40.30.10">
    <property type="entry name" value="Glutaredoxin"/>
    <property type="match status" value="1"/>
</dbReference>
<name>A0AAF0YHC4_9TREE</name>
<evidence type="ECO:0000313" key="4">
    <source>
        <dbReference type="Proteomes" id="UP000827549"/>
    </source>
</evidence>
<proteinExistence type="predicted"/>
<evidence type="ECO:0000259" key="1">
    <source>
        <dbReference type="Pfam" id="PF13417"/>
    </source>
</evidence>
<dbReference type="Pfam" id="PF22041">
    <property type="entry name" value="GST_C_7"/>
    <property type="match status" value="1"/>
</dbReference>
<dbReference type="RefSeq" id="XP_062630522.1">
    <property type="nucleotide sequence ID" value="XM_062774538.1"/>
</dbReference>
<dbReference type="InterPro" id="IPR054416">
    <property type="entry name" value="GST_UstS-like_C"/>
</dbReference>
<feature type="domain" description="GST N-terminal" evidence="1">
    <location>
        <begin position="40"/>
        <end position="97"/>
    </location>
</feature>